<evidence type="ECO:0000313" key="4">
    <source>
        <dbReference type="Proteomes" id="UP000432727"/>
    </source>
</evidence>
<comment type="caution">
    <text evidence="3">The sequence shown here is derived from an EMBL/GenBank/DDBJ whole genome shotgun (WGS) entry which is preliminary data.</text>
</comment>
<evidence type="ECO:0000256" key="1">
    <source>
        <dbReference type="ARBA" id="ARBA00006845"/>
    </source>
</evidence>
<dbReference type="OrthoDB" id="7575400at2"/>
<reference evidence="3 4" key="1">
    <citation type="submission" date="2019-12" db="EMBL/GenBank/DDBJ databases">
        <title>Genomic-based taxomic classification of the family Erythrobacteraceae.</title>
        <authorList>
            <person name="Xu L."/>
        </authorList>
    </citation>
    <scope>NUCLEOTIDE SEQUENCE [LARGE SCALE GENOMIC DNA]</scope>
    <source>
        <strain evidence="3 4">JCM 12189</strain>
    </source>
</reference>
<dbReference type="Gene3D" id="3.30.370.10">
    <property type="entry name" value="Barstar-like"/>
    <property type="match status" value="1"/>
</dbReference>
<comment type="similarity">
    <text evidence="1">Belongs to the barstar family.</text>
</comment>
<proteinExistence type="inferred from homology"/>
<sequence>MHTLKLDGSCWSSKEDFYDALAATLGSFSGHGRNADAFLETMVYYLHLNTIQPPYVVVVEDAPKALLPFLHDFASWVAEARQDRIDDPDWGEDIEVAVRVE</sequence>
<gene>
    <name evidence="3" type="ORF">GRI34_13150</name>
</gene>
<keyword evidence="4" id="KW-1185">Reference proteome</keyword>
<feature type="domain" description="Barstar (barnase inhibitor)" evidence="2">
    <location>
        <begin position="1"/>
        <end position="67"/>
    </location>
</feature>
<dbReference type="Pfam" id="PF01337">
    <property type="entry name" value="Barstar"/>
    <property type="match status" value="1"/>
</dbReference>
<evidence type="ECO:0000313" key="3">
    <source>
        <dbReference type="EMBL" id="MXO97362.1"/>
    </source>
</evidence>
<accession>A0A6I4TNB3</accession>
<dbReference type="InterPro" id="IPR035905">
    <property type="entry name" value="Barstar-like_sf"/>
</dbReference>
<name>A0A6I4TNB3_9SPHN</name>
<dbReference type="SUPFAM" id="SSF52038">
    <property type="entry name" value="Barstar-related"/>
    <property type="match status" value="1"/>
</dbReference>
<organism evidence="3 4">
    <name type="scientific">Qipengyuania aquimaris</name>
    <dbReference type="NCBI Taxonomy" id="255984"/>
    <lineage>
        <taxon>Bacteria</taxon>
        <taxon>Pseudomonadati</taxon>
        <taxon>Pseudomonadota</taxon>
        <taxon>Alphaproteobacteria</taxon>
        <taxon>Sphingomonadales</taxon>
        <taxon>Erythrobacteraceae</taxon>
        <taxon>Qipengyuania</taxon>
    </lineage>
</organism>
<dbReference type="Proteomes" id="UP000432727">
    <property type="component" value="Unassembled WGS sequence"/>
</dbReference>
<dbReference type="InterPro" id="IPR000468">
    <property type="entry name" value="Barstar"/>
</dbReference>
<evidence type="ECO:0000259" key="2">
    <source>
        <dbReference type="Pfam" id="PF01337"/>
    </source>
</evidence>
<dbReference type="RefSeq" id="WP_160596319.1">
    <property type="nucleotide sequence ID" value="NZ_WTYI01000001.1"/>
</dbReference>
<protein>
    <recommendedName>
        <fullName evidence="2">Barstar (barnase inhibitor) domain-containing protein</fullName>
    </recommendedName>
</protein>
<dbReference type="EMBL" id="WTYI01000001">
    <property type="protein sequence ID" value="MXO97362.1"/>
    <property type="molecule type" value="Genomic_DNA"/>
</dbReference>
<dbReference type="AlphaFoldDB" id="A0A6I4TNB3"/>